<dbReference type="STRING" id="1513271.XM47_14100"/>
<evidence type="ECO:0000313" key="3">
    <source>
        <dbReference type="Proteomes" id="UP000037600"/>
    </source>
</evidence>
<dbReference type="EMBL" id="LAZL01000024">
    <property type="protein sequence ID" value="KMT64426.1"/>
    <property type="molecule type" value="Genomic_DNA"/>
</dbReference>
<proteinExistence type="predicted"/>
<dbReference type="RefSeq" id="WP_048693800.1">
    <property type="nucleotide sequence ID" value="NZ_KQ130497.1"/>
</dbReference>
<dbReference type="AlphaFoldDB" id="A0A0J8JIY7"/>
<protein>
    <submittedName>
        <fullName evidence="2">Transcriptional regulator</fullName>
    </submittedName>
</protein>
<dbReference type="PATRIC" id="fig|1513271.3.peg.2897"/>
<dbReference type="InterPro" id="IPR010982">
    <property type="entry name" value="Lambda_DNA-bd_dom_sf"/>
</dbReference>
<dbReference type="CDD" id="cd00093">
    <property type="entry name" value="HTH_XRE"/>
    <property type="match status" value="1"/>
</dbReference>
<dbReference type="SUPFAM" id="SSF47413">
    <property type="entry name" value="lambda repressor-like DNA-binding domains"/>
    <property type="match status" value="1"/>
</dbReference>
<gene>
    <name evidence="2" type="ORF">XM47_14100</name>
</gene>
<name>A0A0J8JIY7_9ALTE</name>
<comment type="caution">
    <text evidence="2">The sequence shown here is derived from an EMBL/GenBank/DDBJ whole genome shotgun (WGS) entry which is preliminary data.</text>
</comment>
<reference evidence="2 3" key="1">
    <citation type="submission" date="2015-04" db="EMBL/GenBank/DDBJ databases">
        <title>Draft Genome Sequence of the Novel Agar-Digesting Marine Bacterium Q1.</title>
        <authorList>
            <person name="Li Y."/>
            <person name="Li D."/>
            <person name="Chen G."/>
            <person name="Du Z."/>
        </authorList>
    </citation>
    <scope>NUCLEOTIDE SEQUENCE [LARGE SCALE GENOMIC DNA]</scope>
    <source>
        <strain evidence="2 3">Q1</strain>
    </source>
</reference>
<evidence type="ECO:0000313" key="2">
    <source>
        <dbReference type="EMBL" id="KMT64426.1"/>
    </source>
</evidence>
<keyword evidence="3" id="KW-1185">Reference proteome</keyword>
<dbReference type="Gene3D" id="1.10.260.40">
    <property type="entry name" value="lambda repressor-like DNA-binding domains"/>
    <property type="match status" value="1"/>
</dbReference>
<dbReference type="PROSITE" id="PS50943">
    <property type="entry name" value="HTH_CROC1"/>
    <property type="match status" value="1"/>
</dbReference>
<dbReference type="GO" id="GO:0003677">
    <property type="term" value="F:DNA binding"/>
    <property type="evidence" value="ECO:0007669"/>
    <property type="project" value="InterPro"/>
</dbReference>
<sequence length="102" mass="10759">MAKKVTVSDLPDTAFINNSEVLGQLIKAKHTKLGIKLADCAALCGIGINTLSRLENGNGNCTLAAMFSVLNGLGIKLTTSALANSESHEKNDNSITIESEWV</sequence>
<evidence type="ECO:0000259" key="1">
    <source>
        <dbReference type="PROSITE" id="PS50943"/>
    </source>
</evidence>
<accession>A0A0J8JIY7</accession>
<dbReference type="Proteomes" id="UP000037600">
    <property type="component" value="Unassembled WGS sequence"/>
</dbReference>
<dbReference type="InterPro" id="IPR001387">
    <property type="entry name" value="Cro/C1-type_HTH"/>
</dbReference>
<dbReference type="OrthoDB" id="5569968at2"/>
<organism evidence="2 3">
    <name type="scientific">Catenovulum maritimum</name>
    <dbReference type="NCBI Taxonomy" id="1513271"/>
    <lineage>
        <taxon>Bacteria</taxon>
        <taxon>Pseudomonadati</taxon>
        <taxon>Pseudomonadota</taxon>
        <taxon>Gammaproteobacteria</taxon>
        <taxon>Alteromonadales</taxon>
        <taxon>Alteromonadaceae</taxon>
        <taxon>Catenovulum</taxon>
    </lineage>
</organism>
<feature type="domain" description="HTH cro/C1-type" evidence="1">
    <location>
        <begin position="26"/>
        <end position="82"/>
    </location>
</feature>